<comment type="caution">
    <text evidence="1">The sequence shown here is derived from an EMBL/GenBank/DDBJ whole genome shotgun (WGS) entry which is preliminary data.</text>
</comment>
<sequence>MPLSELGLYPASHAGEPYFRQRILVAKSRPALTGPSLRQAFAVSPSMFYCSVASPSNAR</sequence>
<accession>A0A158L0F2</accession>
<keyword evidence="2" id="KW-1185">Reference proteome</keyword>
<dbReference type="Proteomes" id="UP000055019">
    <property type="component" value="Unassembled WGS sequence"/>
</dbReference>
<evidence type="ECO:0000313" key="1">
    <source>
        <dbReference type="EMBL" id="SAL86847.1"/>
    </source>
</evidence>
<gene>
    <name evidence="1" type="ORF">AWB74_07870</name>
</gene>
<organism evidence="1 2">
    <name type="scientific">Caballeronia arvi</name>
    <dbReference type="NCBI Taxonomy" id="1777135"/>
    <lineage>
        <taxon>Bacteria</taxon>
        <taxon>Pseudomonadati</taxon>
        <taxon>Pseudomonadota</taxon>
        <taxon>Betaproteobacteria</taxon>
        <taxon>Burkholderiales</taxon>
        <taxon>Burkholderiaceae</taxon>
        <taxon>Caballeronia</taxon>
    </lineage>
</organism>
<reference evidence="1" key="1">
    <citation type="submission" date="2016-01" db="EMBL/GenBank/DDBJ databases">
        <authorList>
            <person name="Peeters C."/>
        </authorList>
    </citation>
    <scope>NUCLEOTIDE SEQUENCE [LARGE SCALE GENOMIC DNA]</scope>
    <source>
        <strain evidence="1">LMG 29317</strain>
    </source>
</reference>
<evidence type="ECO:0000313" key="2">
    <source>
        <dbReference type="Proteomes" id="UP000055019"/>
    </source>
</evidence>
<dbReference type="AlphaFoldDB" id="A0A158L0F2"/>
<dbReference type="EMBL" id="FCOM02000079">
    <property type="protein sequence ID" value="SAL86847.1"/>
    <property type="molecule type" value="Genomic_DNA"/>
</dbReference>
<proteinExistence type="predicted"/>
<name>A0A158L0F2_9BURK</name>
<protein>
    <submittedName>
        <fullName evidence="1">Uncharacterized protein</fullName>
    </submittedName>
</protein>